<organism evidence="2 3">
    <name type="scientific">Sulfobacillus benefaciens</name>
    <dbReference type="NCBI Taxonomy" id="453960"/>
    <lineage>
        <taxon>Bacteria</taxon>
        <taxon>Bacillati</taxon>
        <taxon>Bacillota</taxon>
        <taxon>Clostridia</taxon>
        <taxon>Eubacteriales</taxon>
        <taxon>Clostridiales Family XVII. Incertae Sedis</taxon>
        <taxon>Sulfobacillus</taxon>
    </lineage>
</organism>
<name>A0A2T2XC71_9FIRM</name>
<dbReference type="SUPFAM" id="SSF47090">
    <property type="entry name" value="PGBD-like"/>
    <property type="match status" value="1"/>
</dbReference>
<protein>
    <recommendedName>
        <fullName evidence="1">Peptidoglycan binding-like domain-containing protein</fullName>
    </recommendedName>
</protein>
<dbReference type="InterPro" id="IPR036366">
    <property type="entry name" value="PGBDSf"/>
</dbReference>
<dbReference type="InterPro" id="IPR002477">
    <property type="entry name" value="Peptidoglycan-bd-like"/>
</dbReference>
<dbReference type="InterPro" id="IPR036365">
    <property type="entry name" value="PGBD-like_sf"/>
</dbReference>
<dbReference type="Proteomes" id="UP000242972">
    <property type="component" value="Unassembled WGS sequence"/>
</dbReference>
<dbReference type="Pfam" id="PF01471">
    <property type="entry name" value="PG_binding_1"/>
    <property type="match status" value="1"/>
</dbReference>
<accession>A0A2T2XC71</accession>
<evidence type="ECO:0000313" key="3">
    <source>
        <dbReference type="Proteomes" id="UP000242972"/>
    </source>
</evidence>
<evidence type="ECO:0000259" key="1">
    <source>
        <dbReference type="Pfam" id="PF01471"/>
    </source>
</evidence>
<dbReference type="Gene3D" id="1.10.101.10">
    <property type="entry name" value="PGBD-like superfamily/PGBD"/>
    <property type="match status" value="1"/>
</dbReference>
<comment type="caution">
    <text evidence="2">The sequence shown here is derived from an EMBL/GenBank/DDBJ whole genome shotgun (WGS) entry which is preliminary data.</text>
</comment>
<reference evidence="2 3" key="1">
    <citation type="journal article" date="2014" name="BMC Genomics">
        <title>Comparison of environmental and isolate Sulfobacillus genomes reveals diverse carbon, sulfur, nitrogen, and hydrogen metabolisms.</title>
        <authorList>
            <person name="Justice N.B."/>
            <person name="Norman A."/>
            <person name="Brown C.T."/>
            <person name="Singh A."/>
            <person name="Thomas B.C."/>
            <person name="Banfield J.F."/>
        </authorList>
    </citation>
    <scope>NUCLEOTIDE SEQUENCE [LARGE SCALE GENOMIC DNA]</scope>
    <source>
        <strain evidence="2">AMDSBA4</strain>
    </source>
</reference>
<feature type="domain" description="Peptidoglycan binding-like" evidence="1">
    <location>
        <begin position="107"/>
        <end position="140"/>
    </location>
</feature>
<sequence length="178" mass="19949">MSRIDRLLILCLVVSGAESPLWQVHPKFPWVTFSHMPSFLPYGLTHEVARIMAQFANGLPLYPFGSRRLRLTQKPLQGTDVKLLQRLYDMMLDLLNSPICLLGPRIAIFTEETRRAVIDIQSYFGFPITGVVDPLTFRALGQDKSASSGTAFGARPLQNRLNCLRYASLLDQAASGLR</sequence>
<proteinExistence type="predicted"/>
<gene>
    <name evidence="2" type="ORF">C7B46_15655</name>
</gene>
<evidence type="ECO:0000313" key="2">
    <source>
        <dbReference type="EMBL" id="PSR32121.1"/>
    </source>
</evidence>
<dbReference type="EMBL" id="PXYW01000051">
    <property type="protein sequence ID" value="PSR32121.1"/>
    <property type="molecule type" value="Genomic_DNA"/>
</dbReference>
<dbReference type="AlphaFoldDB" id="A0A2T2XC71"/>